<accession>A0ABP9QVA3</accession>
<dbReference type="InterPro" id="IPR010732">
    <property type="entry name" value="T6SS_TssG-like"/>
</dbReference>
<dbReference type="PANTHER" id="PTHR35564">
    <property type="match status" value="1"/>
</dbReference>
<protein>
    <submittedName>
        <fullName evidence="1">Type VI secretion system baseplate subunit TssG</fullName>
    </submittedName>
</protein>
<name>A0ABP9QVA3_9RHOO</name>
<dbReference type="Proteomes" id="UP001500547">
    <property type="component" value="Unassembled WGS sequence"/>
</dbReference>
<dbReference type="NCBIfam" id="TIGR03347">
    <property type="entry name" value="VI_chp_1"/>
    <property type="match status" value="1"/>
</dbReference>
<dbReference type="EMBL" id="BAABLD010000008">
    <property type="protein sequence ID" value="GAA5167588.1"/>
    <property type="molecule type" value="Genomic_DNA"/>
</dbReference>
<dbReference type="PANTHER" id="PTHR35564:SF4">
    <property type="entry name" value="CYTOPLASMIC PROTEIN"/>
    <property type="match status" value="1"/>
</dbReference>
<keyword evidence="2" id="KW-1185">Reference proteome</keyword>
<sequence length="348" mass="39326">MTHDSFYAKLEAEPFAHDFYQTLRRLECLHSDKPRWGTALRPADEPVRLAQEPTMAFAPSSLSSFSRNEGGRPPRLEIRFFGLLGPNGPLPLHLTDHARQRILHEGDATFSRFLDIIHHRMTALFYRAWAQAQPTVSLDRPQEDRFAHYVGALCGFGQPALLKRDAVPDNARRFNAGAMVRNVRNADSLESALTEYFGLPVEIEQYVGHWMPIEAGDQSRLGSSMLARNAVLGSRVWDRQSKFRIRIGPLDARQYADFLPDGSALPKLVDWVRFYTGGELFWDVQLILRRQDVKPMALGATGQLGWTGWLGKPQEETDIDNLVLDAERVMRARKDGTGHQRTAHGALA</sequence>
<comment type="caution">
    <text evidence="1">The sequence shown here is derived from an EMBL/GenBank/DDBJ whole genome shotgun (WGS) entry which is preliminary data.</text>
</comment>
<reference evidence="2" key="1">
    <citation type="journal article" date="2019" name="Int. J. Syst. Evol. Microbiol.">
        <title>The Global Catalogue of Microorganisms (GCM) 10K type strain sequencing project: providing services to taxonomists for standard genome sequencing and annotation.</title>
        <authorList>
            <consortium name="The Broad Institute Genomics Platform"/>
            <consortium name="The Broad Institute Genome Sequencing Center for Infectious Disease"/>
            <person name="Wu L."/>
            <person name="Ma J."/>
        </authorList>
    </citation>
    <scope>NUCLEOTIDE SEQUENCE [LARGE SCALE GENOMIC DNA]</scope>
    <source>
        <strain evidence="2">JCM 18715</strain>
    </source>
</reference>
<gene>
    <name evidence="1" type="primary">tssG_1</name>
    <name evidence="1" type="ORF">GCM10025770_26480</name>
</gene>
<proteinExistence type="predicted"/>
<organism evidence="1 2">
    <name type="scientific">Viridibacterium curvum</name>
    <dbReference type="NCBI Taxonomy" id="1101404"/>
    <lineage>
        <taxon>Bacteria</taxon>
        <taxon>Pseudomonadati</taxon>
        <taxon>Pseudomonadota</taxon>
        <taxon>Betaproteobacteria</taxon>
        <taxon>Rhodocyclales</taxon>
        <taxon>Rhodocyclaceae</taxon>
        <taxon>Viridibacterium</taxon>
    </lineage>
</organism>
<evidence type="ECO:0000313" key="1">
    <source>
        <dbReference type="EMBL" id="GAA5167588.1"/>
    </source>
</evidence>
<dbReference type="Pfam" id="PF06996">
    <property type="entry name" value="T6SS_TssG"/>
    <property type="match status" value="1"/>
</dbReference>
<evidence type="ECO:0000313" key="2">
    <source>
        <dbReference type="Proteomes" id="UP001500547"/>
    </source>
</evidence>